<dbReference type="InterPro" id="IPR045569">
    <property type="entry name" value="Metalloprtase-TldD/E_C"/>
</dbReference>
<organism evidence="8">
    <name type="scientific">Tunturiibacter empetritectus</name>
    <dbReference type="NCBI Taxonomy" id="3069691"/>
    <lineage>
        <taxon>Bacteria</taxon>
        <taxon>Pseudomonadati</taxon>
        <taxon>Acidobacteriota</taxon>
        <taxon>Terriglobia</taxon>
        <taxon>Terriglobales</taxon>
        <taxon>Acidobacteriaceae</taxon>
        <taxon>Tunturiibacter</taxon>
    </lineage>
</organism>
<protein>
    <submittedName>
        <fullName evidence="8">Metalloprotease TldD</fullName>
        <ecNumber evidence="8">3.4.24.-</ecNumber>
    </submittedName>
</protein>
<name>A0AAU7Z8S7_9BACT</name>
<dbReference type="InterPro" id="IPR051463">
    <property type="entry name" value="Peptidase_U62_metallo"/>
</dbReference>
<dbReference type="EC" id="3.4.24.-" evidence="8"/>
<dbReference type="KEGG" id="temp:RBB75_10500"/>
<keyword evidence="2" id="KW-0645">Protease</keyword>
<dbReference type="InterPro" id="IPR045570">
    <property type="entry name" value="Metalloprtase-TldD/E_cen_dom"/>
</dbReference>
<feature type="domain" description="Metalloprotease TldD/E N-terminal" evidence="5">
    <location>
        <begin position="38"/>
        <end position="102"/>
    </location>
</feature>
<reference evidence="8" key="1">
    <citation type="submission" date="2023-08" db="EMBL/GenBank/DDBJ databases">
        <authorList>
            <person name="Messyasz A."/>
            <person name="Mannisto M.K."/>
            <person name="Kerkhof L.J."/>
            <person name="Haggblom M."/>
        </authorList>
    </citation>
    <scope>NUCLEOTIDE SEQUENCE</scope>
    <source>
        <strain evidence="8">M8UP23</strain>
    </source>
</reference>
<proteinExistence type="inferred from homology"/>
<dbReference type="Pfam" id="PF19289">
    <property type="entry name" value="PmbA_TldD_3rd"/>
    <property type="match status" value="1"/>
</dbReference>
<dbReference type="NCBIfam" id="NF008006">
    <property type="entry name" value="PRK10735.1"/>
    <property type="match status" value="1"/>
</dbReference>
<evidence type="ECO:0000259" key="5">
    <source>
        <dbReference type="Pfam" id="PF01523"/>
    </source>
</evidence>
<comment type="similarity">
    <text evidence="1">Belongs to the peptidase U62 family.</text>
</comment>
<evidence type="ECO:0000256" key="4">
    <source>
        <dbReference type="ARBA" id="ARBA00023049"/>
    </source>
</evidence>
<dbReference type="RefSeq" id="WP_353068070.1">
    <property type="nucleotide sequence ID" value="NZ_CP132932.1"/>
</dbReference>
<dbReference type="InterPro" id="IPR035068">
    <property type="entry name" value="TldD/PmbA_N"/>
</dbReference>
<evidence type="ECO:0000256" key="2">
    <source>
        <dbReference type="ARBA" id="ARBA00022670"/>
    </source>
</evidence>
<evidence type="ECO:0000256" key="3">
    <source>
        <dbReference type="ARBA" id="ARBA00022801"/>
    </source>
</evidence>
<dbReference type="GO" id="GO:0006508">
    <property type="term" value="P:proteolysis"/>
    <property type="evidence" value="ECO:0007669"/>
    <property type="project" value="UniProtKB-KW"/>
</dbReference>
<sequence length="487" mass="51289">MTIPAPDHKRYFIEKLGLSERLMERCLGEALSAGGEYADLYFESVTSTSLGIDESLVKSASQGISVGCGIRVVSGERTGYAYTDDLSSERLLRAARTAALIASGPAKELMSGFRQTDTPSLYPVAGATSDAEIAAKLALIQRADKAARAYDSRITQVRAGFNDELRRILVAASDGTFASDTQPLARLNVFVIAKDGVNTARGTSGGGGRVTMDFFESAGGPGGTDKSPEHHAREAARTAILQLGAVDAPAGEMPVVLGPGWPGVLLHEAVGHGLEADFNRKKTSAFAGLIGQQVASPKVTVVDNGLMPGRRGSINMDDEGNPTQETTLIENGILKGFLSDKLNSRLMGMPNTGSGRRESYHHIPMPRMTNTYMLNGEDMPEDIIKSVKRGLYAVNFGGGQVDITNGKFVFSASEAYLIEDGKVTRPVKGATLIGNGPEALKYVSMVGNDLALDEGIGTCGKAGQSVPVGVGMPTVKLDRMTVGGTGQ</sequence>
<evidence type="ECO:0000256" key="1">
    <source>
        <dbReference type="ARBA" id="ARBA00005836"/>
    </source>
</evidence>
<dbReference type="SUPFAM" id="SSF111283">
    <property type="entry name" value="Putative modulator of DNA gyrase, PmbA/TldD"/>
    <property type="match status" value="1"/>
</dbReference>
<evidence type="ECO:0000259" key="6">
    <source>
        <dbReference type="Pfam" id="PF19289"/>
    </source>
</evidence>
<dbReference type="PANTHER" id="PTHR30624">
    <property type="entry name" value="UNCHARACTERIZED PROTEIN TLDD AND PMBA"/>
    <property type="match status" value="1"/>
</dbReference>
<dbReference type="InterPro" id="IPR036059">
    <property type="entry name" value="TldD/PmbA_sf"/>
</dbReference>
<accession>A0AAU7Z8S7</accession>
<evidence type="ECO:0000313" key="8">
    <source>
        <dbReference type="EMBL" id="XCB24890.1"/>
    </source>
</evidence>
<feature type="domain" description="Metalloprotease TldD/E central" evidence="7">
    <location>
        <begin position="130"/>
        <end position="243"/>
    </location>
</feature>
<dbReference type="InterPro" id="IPR025502">
    <property type="entry name" value="TldD"/>
</dbReference>
<dbReference type="GO" id="GO:0005829">
    <property type="term" value="C:cytosol"/>
    <property type="evidence" value="ECO:0007669"/>
    <property type="project" value="TreeGrafter"/>
</dbReference>
<keyword evidence="4 8" id="KW-0482">Metalloprotease</keyword>
<dbReference type="PANTHER" id="PTHR30624:SF4">
    <property type="entry name" value="METALLOPROTEASE TLDD"/>
    <property type="match status" value="1"/>
</dbReference>
<evidence type="ECO:0000259" key="7">
    <source>
        <dbReference type="Pfam" id="PF19290"/>
    </source>
</evidence>
<dbReference type="Pfam" id="PF01523">
    <property type="entry name" value="PmbA_TldD_1st"/>
    <property type="match status" value="1"/>
</dbReference>
<feature type="domain" description="Metalloprotease TldD/E C-terminal" evidence="6">
    <location>
        <begin position="251"/>
        <end position="484"/>
    </location>
</feature>
<dbReference type="EMBL" id="CP132932">
    <property type="protein sequence ID" value="XCB24890.1"/>
    <property type="molecule type" value="Genomic_DNA"/>
</dbReference>
<dbReference type="GO" id="GO:0008237">
    <property type="term" value="F:metallopeptidase activity"/>
    <property type="evidence" value="ECO:0007669"/>
    <property type="project" value="UniProtKB-KW"/>
</dbReference>
<dbReference type="InterPro" id="IPR002510">
    <property type="entry name" value="Metalloprtase-TldD/E_N"/>
</dbReference>
<keyword evidence="3 8" id="KW-0378">Hydrolase</keyword>
<reference evidence="8" key="2">
    <citation type="journal article" date="2024" name="Environ. Microbiol.">
        <title>Genome analysis and description of Tunturibacter gen. nov. expands the diversity of Terriglobia in tundra soils.</title>
        <authorList>
            <person name="Messyasz A."/>
            <person name="Mannisto M.K."/>
            <person name="Kerkhof L.J."/>
            <person name="Haggblom M.M."/>
        </authorList>
    </citation>
    <scope>NUCLEOTIDE SEQUENCE</scope>
    <source>
        <strain evidence="8">M8UP23</strain>
    </source>
</reference>
<gene>
    <name evidence="8" type="primary">tldD</name>
    <name evidence="8" type="ORF">RBB75_10500</name>
</gene>
<dbReference type="Gene3D" id="3.30.2290.10">
    <property type="entry name" value="PmbA/TldD superfamily"/>
    <property type="match status" value="1"/>
</dbReference>
<dbReference type="PIRSF" id="PIRSF004919">
    <property type="entry name" value="TldD"/>
    <property type="match status" value="1"/>
</dbReference>
<dbReference type="Pfam" id="PF19290">
    <property type="entry name" value="PmbA_TldD_2nd"/>
    <property type="match status" value="1"/>
</dbReference>
<dbReference type="AlphaFoldDB" id="A0AAU7Z8S7"/>